<gene>
    <name evidence="1" type="ORF">MJO52_05750</name>
</gene>
<dbReference type="Pfam" id="PF20116">
    <property type="entry name" value="DUF6506"/>
    <property type="match status" value="1"/>
</dbReference>
<accession>A0ABY4VEE7</accession>
<dbReference type="InterPro" id="IPR045441">
    <property type="entry name" value="DUF6506"/>
</dbReference>
<dbReference type="Proteomes" id="UP001055658">
    <property type="component" value="Chromosome"/>
</dbReference>
<organism evidence="1 2">
    <name type="scientific">Microbulbifer variabilis</name>
    <dbReference type="NCBI Taxonomy" id="266805"/>
    <lineage>
        <taxon>Bacteria</taxon>
        <taxon>Pseudomonadati</taxon>
        <taxon>Pseudomonadota</taxon>
        <taxon>Gammaproteobacteria</taxon>
        <taxon>Cellvibrionales</taxon>
        <taxon>Microbulbiferaceae</taxon>
        <taxon>Microbulbifer</taxon>
    </lineage>
</organism>
<protein>
    <submittedName>
        <fullName evidence="1">DUF6506 family protein</fullName>
    </submittedName>
</protein>
<name>A0ABY4VEE7_9GAMM</name>
<proteinExistence type="predicted"/>
<dbReference type="RefSeq" id="WP_252084992.1">
    <property type="nucleotide sequence ID" value="NZ_CP092418.1"/>
</dbReference>
<evidence type="ECO:0000313" key="2">
    <source>
        <dbReference type="Proteomes" id="UP001055658"/>
    </source>
</evidence>
<dbReference type="EMBL" id="CP092418">
    <property type="protein sequence ID" value="USD22636.1"/>
    <property type="molecule type" value="Genomic_DNA"/>
</dbReference>
<reference evidence="1" key="1">
    <citation type="submission" date="2022-02" db="EMBL/GenBank/DDBJ databases">
        <title>Coral-associated bacteria.</title>
        <authorList>
            <person name="Tang K."/>
            <person name="Wang X."/>
        </authorList>
    </citation>
    <scope>NUCLEOTIDE SEQUENCE</scope>
    <source>
        <strain evidence="1">SCSIO 43006</strain>
    </source>
</reference>
<evidence type="ECO:0000313" key="1">
    <source>
        <dbReference type="EMBL" id="USD22636.1"/>
    </source>
</evidence>
<sequence>MTLPNLKKWAFFYFSAGFSPEENTRINENQHCTFITVGFDPSAKNDNSIIETAVKLVNEGVQSIELCGGFGPEWAVKLEEALQDDTPIGIVMYGPKYRKKLLEIMKP</sequence>
<keyword evidence="2" id="KW-1185">Reference proteome</keyword>